<dbReference type="InterPro" id="IPR001223">
    <property type="entry name" value="Glyco_hydro18_cat"/>
</dbReference>
<dbReference type="EMBL" id="LWDX02022227">
    <property type="protein sequence ID" value="OEL32018.1"/>
    <property type="molecule type" value="Genomic_DNA"/>
</dbReference>
<evidence type="ECO:0000256" key="9">
    <source>
        <dbReference type="ARBA" id="ARBA00061481"/>
    </source>
</evidence>
<keyword evidence="5 12" id="KW-0732">Signal</keyword>
<feature type="region of interest" description="Disordered" evidence="10">
    <location>
        <begin position="779"/>
        <end position="811"/>
    </location>
</feature>
<keyword evidence="8" id="KW-0012">Acyltransferase</keyword>
<accession>A0A1E5W410</accession>
<dbReference type="Pfam" id="PF02458">
    <property type="entry name" value="Transferase"/>
    <property type="match status" value="1"/>
</dbReference>
<evidence type="ECO:0000256" key="11">
    <source>
        <dbReference type="SAM" id="Phobius"/>
    </source>
</evidence>
<dbReference type="AlphaFoldDB" id="A0A1E5W410"/>
<dbReference type="GO" id="GO:0004857">
    <property type="term" value="F:enzyme inhibitor activity"/>
    <property type="evidence" value="ECO:0007669"/>
    <property type="project" value="UniProtKB-ARBA"/>
</dbReference>
<evidence type="ECO:0000256" key="5">
    <source>
        <dbReference type="ARBA" id="ARBA00022729"/>
    </source>
</evidence>
<reference evidence="14 15" key="1">
    <citation type="submission" date="2016-09" db="EMBL/GenBank/DDBJ databases">
        <title>The draft genome of Dichanthelium oligosanthes: A C3 panicoid grass species.</title>
        <authorList>
            <person name="Studer A.J."/>
            <person name="Schnable J.C."/>
            <person name="Brutnell T.P."/>
        </authorList>
    </citation>
    <scope>NUCLEOTIDE SEQUENCE [LARGE SCALE GENOMIC DNA]</scope>
    <source>
        <strain evidence="15">cv. Kellogg 1175</strain>
        <tissue evidence="14">Leaf</tissue>
    </source>
</reference>
<proteinExistence type="inferred from homology"/>
<dbReference type="STRING" id="888268.A0A1E5W410"/>
<dbReference type="FunFam" id="3.20.20.80:FF:000044">
    <property type="entry name" value="Chitinase III C10701-rice"/>
    <property type="match status" value="2"/>
</dbReference>
<dbReference type="GO" id="GO:0016747">
    <property type="term" value="F:acyltransferase activity, transferring groups other than amino-acyl groups"/>
    <property type="evidence" value="ECO:0007669"/>
    <property type="project" value="UniProtKB-ARBA"/>
</dbReference>
<dbReference type="PANTHER" id="PTHR45708">
    <property type="entry name" value="ENDOCHITINASE"/>
    <property type="match status" value="1"/>
</dbReference>
<dbReference type="SUPFAM" id="SSF51445">
    <property type="entry name" value="(Trans)glycosidases"/>
    <property type="match status" value="2"/>
</dbReference>
<dbReference type="CDD" id="cd02877">
    <property type="entry name" value="GH18_hevamine_XipI_class_III"/>
    <property type="match status" value="2"/>
</dbReference>
<evidence type="ECO:0000256" key="7">
    <source>
        <dbReference type="ARBA" id="ARBA00023157"/>
    </source>
</evidence>
<dbReference type="Gene3D" id="3.30.559.10">
    <property type="entry name" value="Chloramphenicol acetyltransferase-like domain"/>
    <property type="match status" value="2"/>
</dbReference>
<keyword evidence="11" id="KW-0472">Membrane</keyword>
<evidence type="ECO:0000256" key="1">
    <source>
        <dbReference type="ARBA" id="ARBA00004613"/>
    </source>
</evidence>
<feature type="transmembrane region" description="Helical" evidence="11">
    <location>
        <begin position="820"/>
        <end position="846"/>
    </location>
</feature>
<name>A0A1E5W410_9POAL</name>
<gene>
    <name evidence="14" type="ORF">BAE44_0006963</name>
</gene>
<dbReference type="Proteomes" id="UP000095767">
    <property type="component" value="Unassembled WGS sequence"/>
</dbReference>
<evidence type="ECO:0000256" key="4">
    <source>
        <dbReference type="ARBA" id="ARBA00022679"/>
    </source>
</evidence>
<dbReference type="PANTHER" id="PTHR45708:SF11">
    <property type="entry name" value="XYLANASE INHIBITOR PROTEIN XIP"/>
    <property type="match status" value="1"/>
</dbReference>
<dbReference type="SUPFAM" id="SSF52777">
    <property type="entry name" value="CoA-dependent acyltransferases"/>
    <property type="match status" value="1"/>
</dbReference>
<dbReference type="GO" id="GO:0050832">
    <property type="term" value="P:defense response to fungus"/>
    <property type="evidence" value="ECO:0007669"/>
    <property type="project" value="UniProtKB-ARBA"/>
</dbReference>
<evidence type="ECO:0000256" key="8">
    <source>
        <dbReference type="ARBA" id="ARBA00023315"/>
    </source>
</evidence>
<keyword evidence="11" id="KW-0812">Transmembrane</keyword>
<dbReference type="OrthoDB" id="6020543at2759"/>
<dbReference type="Pfam" id="PF00704">
    <property type="entry name" value="Glyco_hydro_18"/>
    <property type="match status" value="2"/>
</dbReference>
<dbReference type="Gene3D" id="3.20.20.80">
    <property type="entry name" value="Glycosidases"/>
    <property type="match status" value="2"/>
</dbReference>
<comment type="caution">
    <text evidence="14">The sequence shown here is derived from an EMBL/GenBank/DDBJ whole genome shotgun (WGS) entry which is preliminary data.</text>
</comment>
<evidence type="ECO:0000256" key="3">
    <source>
        <dbReference type="ARBA" id="ARBA00022525"/>
    </source>
</evidence>
<keyword evidence="7" id="KW-1015">Disulfide bond</keyword>
<evidence type="ECO:0000313" key="14">
    <source>
        <dbReference type="EMBL" id="OEL32018.1"/>
    </source>
</evidence>
<dbReference type="InterPro" id="IPR017853">
    <property type="entry name" value="GH"/>
</dbReference>
<feature type="domain" description="GH18" evidence="13">
    <location>
        <begin position="840"/>
        <end position="1107"/>
    </location>
</feature>
<feature type="compositionally biased region" description="Polar residues" evidence="10">
    <location>
        <begin position="779"/>
        <end position="793"/>
    </location>
</feature>
<evidence type="ECO:0000256" key="6">
    <source>
        <dbReference type="ARBA" id="ARBA00022821"/>
    </source>
</evidence>
<keyword evidence="11" id="KW-1133">Transmembrane helix</keyword>
<comment type="subcellular location">
    <subcellularLocation>
        <location evidence="1">Secreted</location>
    </subcellularLocation>
</comment>
<keyword evidence="3" id="KW-0964">Secreted</keyword>
<dbReference type="InterPro" id="IPR023213">
    <property type="entry name" value="CAT-like_dom_sf"/>
</dbReference>
<dbReference type="GO" id="GO:0004568">
    <property type="term" value="F:chitinase activity"/>
    <property type="evidence" value="ECO:0007669"/>
    <property type="project" value="TreeGrafter"/>
</dbReference>
<keyword evidence="4 14" id="KW-0808">Transferase</keyword>
<dbReference type="GO" id="GO:0005975">
    <property type="term" value="P:carbohydrate metabolic process"/>
    <property type="evidence" value="ECO:0007669"/>
    <property type="project" value="InterPro"/>
</dbReference>
<organism evidence="14 15">
    <name type="scientific">Dichanthelium oligosanthes</name>
    <dbReference type="NCBI Taxonomy" id="888268"/>
    <lineage>
        <taxon>Eukaryota</taxon>
        <taxon>Viridiplantae</taxon>
        <taxon>Streptophyta</taxon>
        <taxon>Embryophyta</taxon>
        <taxon>Tracheophyta</taxon>
        <taxon>Spermatophyta</taxon>
        <taxon>Magnoliopsida</taxon>
        <taxon>Liliopsida</taxon>
        <taxon>Poales</taxon>
        <taxon>Poaceae</taxon>
        <taxon>PACMAD clade</taxon>
        <taxon>Panicoideae</taxon>
        <taxon>Panicodae</taxon>
        <taxon>Paniceae</taxon>
        <taxon>Dichantheliinae</taxon>
        <taxon>Dichanthelium</taxon>
    </lineage>
</organism>
<keyword evidence="6" id="KW-0611">Plant defense</keyword>
<evidence type="ECO:0000259" key="13">
    <source>
        <dbReference type="PROSITE" id="PS51910"/>
    </source>
</evidence>
<evidence type="ECO:0000256" key="12">
    <source>
        <dbReference type="SAM" id="SignalP"/>
    </source>
</evidence>
<keyword evidence="15" id="KW-1185">Reference proteome</keyword>
<sequence length="1107" mass="120030">MAFWRRPPSFLLLGALLLSQLAAGLAGTGPGNMAVYWGRHKDEGTLREACDAGYNTVLISFLTAFGHGTYTLDLSGHPLAGVGDDIKHCQSKGVLVLLSIGGKGGEYWLPSSQSAADVADYLWNAFLAGSRAGVARPFGDARVDGVDFFIDQGATEHYDELARRLYGYNKHYRGGGITLTATPRCTYPDQRLQGALATGLFNRIHVRMYGEEQQCYWGEFSSWDKWAAAYPRSSVFVGVVASPEADPNAYMFQKDLYYGILQFAEKVPNYGGIMIWDSSCPSSLHWELSLCLVPVDMAITVRRSTVVRPAQEAPRRGLWLSNLDLVAPRVHLPSVRFYRRRRGPDDDGGAPAPGEGFFDGERMRRALAEALVPFYPMAGRLRRRDEDGRLEIDCNGQGVLFVEADAPDAAVDDYGDFAPRMEFKRLVPAVEDTGDISAFPLLVLQVTHFKCGGVCLGVGTQHYVSDGLSTAHFMNSWSALCRGAQISSTPFTDRTLLRARDPPTPRFHHAEYHPAPAALLSSTTPPQLLSSSEPTTRPPATTAVGIFKLTRADLARLRSQLPVAGDGHSARRRLTTFAVVAAHVWRCACLARGLPPEQPTMLLSAVSGRRRLRPPLPDGYFGNVVFTAAPLADVGTVTGGLAGAAAVVQAAVDRMDDGYCRSALDYLELLQQPDLSSLARGASTFHAVNLGLTSWVQLPIHDSDFGWGRPVFMGPGGLAHEGLAFVLPSANGDGSLDVVISLRDEHMEKFRKLIFEGRTECITTCSSKMLIKPEVARSTNHAPLPSSSHKYTCSSPSSRSQQAPPPHTTMAFRQPPCSRLVALVLLLSLLAVGSLAAGPGNIAVFWGRNKDEGTLREACDTGTYNTVLISFLTGFGGGYGGAYTLDLSGHPLAGVGDDIKHCQSKGILVLLSIGGPAGGATSYSLPSPQSAKDLADYLWDAYLGGSRPGVARPFGDAAVDGVDFYVDQGGAAGHYDELARRLYDHNKDYRGRLGVTLTATVRCAYPDSNVTAALATGLFARIHVRLYGDLKCTWADREAWEKWAAAYPGSSVFVGVVASPEADQDAYMFQKDLYYNVLQFAEKVPNYGGLMIWDRYYDKLNHYISSS</sequence>
<comment type="similarity">
    <text evidence="2">Belongs to the plant acyltransferase family.</text>
</comment>
<feature type="chain" id="PRO_5009188787" evidence="12">
    <location>
        <begin position="27"/>
        <end position="1107"/>
    </location>
</feature>
<evidence type="ECO:0000256" key="10">
    <source>
        <dbReference type="SAM" id="MobiDB-lite"/>
    </source>
</evidence>
<dbReference type="FunFam" id="3.30.559.10:FF:000008">
    <property type="entry name" value="Tryptamine hydroxycinnamoyl transferase"/>
    <property type="match status" value="1"/>
</dbReference>
<dbReference type="PROSITE" id="PS51910">
    <property type="entry name" value="GH18_2"/>
    <property type="match status" value="2"/>
</dbReference>
<protein>
    <submittedName>
        <fullName evidence="14">Shikimate O-hydroxycinnamoyltransferase</fullName>
    </submittedName>
</protein>
<feature type="domain" description="GH18" evidence="13">
    <location>
        <begin position="31"/>
        <end position="291"/>
    </location>
</feature>
<dbReference type="InterPro" id="IPR045321">
    <property type="entry name" value="Cts1-like"/>
</dbReference>
<feature type="signal peptide" evidence="12">
    <location>
        <begin position="1"/>
        <end position="26"/>
    </location>
</feature>
<dbReference type="GO" id="GO:0005576">
    <property type="term" value="C:extracellular region"/>
    <property type="evidence" value="ECO:0007669"/>
    <property type="project" value="UniProtKB-SubCell"/>
</dbReference>
<evidence type="ECO:0000256" key="2">
    <source>
        <dbReference type="ARBA" id="ARBA00009861"/>
    </source>
</evidence>
<evidence type="ECO:0000313" key="15">
    <source>
        <dbReference type="Proteomes" id="UP000095767"/>
    </source>
</evidence>
<comment type="similarity">
    <text evidence="9">Belongs to the glycosyl hydrolase 18 family. Xylanase inhibitor subfamily.</text>
</comment>
<dbReference type="InterPro" id="IPR050542">
    <property type="entry name" value="Glycosyl_Hydrlase18_Chitinase"/>
</dbReference>